<evidence type="ECO:0008006" key="3">
    <source>
        <dbReference type="Google" id="ProtNLM"/>
    </source>
</evidence>
<keyword evidence="2" id="KW-1185">Reference proteome</keyword>
<dbReference type="AlphaFoldDB" id="A0A484I9G3"/>
<dbReference type="KEGG" id="nfn:NFRAN_2089"/>
<gene>
    <name evidence="1" type="ORF">NFRAN_2089</name>
</gene>
<dbReference type="EMBL" id="LR216287">
    <property type="protein sequence ID" value="VFJ14411.1"/>
    <property type="molecule type" value="Genomic_DNA"/>
</dbReference>
<reference evidence="1 2" key="1">
    <citation type="submission" date="2019-02" db="EMBL/GenBank/DDBJ databases">
        <authorList>
            <person name="Lehtovirta-Morley E L."/>
        </authorList>
    </citation>
    <scope>NUCLEOTIDE SEQUENCE [LARGE SCALE GENOMIC DNA]</scope>
    <source>
        <strain evidence="1">NFRAN1</strain>
    </source>
</reference>
<dbReference type="RefSeq" id="WP_134484628.1">
    <property type="nucleotide sequence ID" value="NZ_LR216287.1"/>
</dbReference>
<protein>
    <recommendedName>
        <fullName evidence="3">Multi-ubiquitin domain-containing protein</fullName>
    </recommendedName>
</protein>
<accession>A0A484I9G3</accession>
<sequence length="96" mass="11135">MIELTKVERENKVYVNDKAIILDKESITPSELLELAGFSSLVYDCYFAQNDEERTIEGEKQTKVKKKKKTTTHKPLDKNKKINIETGMRFNAVLKQ</sequence>
<dbReference type="GeneID" id="39421360"/>
<organism evidence="1 2">
    <name type="scientific">Candidatus Nitrosocosmicus franklandianus</name>
    <dbReference type="NCBI Taxonomy" id="1798806"/>
    <lineage>
        <taxon>Archaea</taxon>
        <taxon>Nitrososphaerota</taxon>
        <taxon>Nitrososphaeria</taxon>
        <taxon>Nitrososphaerales</taxon>
        <taxon>Nitrososphaeraceae</taxon>
        <taxon>Candidatus Nitrosocosmicus</taxon>
    </lineage>
</organism>
<evidence type="ECO:0000313" key="2">
    <source>
        <dbReference type="Proteomes" id="UP000294299"/>
    </source>
</evidence>
<dbReference type="OrthoDB" id="8562at2157"/>
<evidence type="ECO:0000313" key="1">
    <source>
        <dbReference type="EMBL" id="VFJ14411.1"/>
    </source>
</evidence>
<dbReference type="Proteomes" id="UP000294299">
    <property type="component" value="Chromosome NFRAN"/>
</dbReference>
<name>A0A484I9G3_9ARCH</name>
<proteinExistence type="predicted"/>